<evidence type="ECO:0000259" key="4">
    <source>
        <dbReference type="PROSITE" id="PS50052"/>
    </source>
</evidence>
<organism evidence="5 6">
    <name type="scientific">Marmota monax</name>
    <name type="common">Woodchuck</name>
    <dbReference type="NCBI Taxonomy" id="9995"/>
    <lineage>
        <taxon>Eukaryota</taxon>
        <taxon>Metazoa</taxon>
        <taxon>Chordata</taxon>
        <taxon>Craniata</taxon>
        <taxon>Vertebrata</taxon>
        <taxon>Euteleostomi</taxon>
        <taxon>Mammalia</taxon>
        <taxon>Eutheria</taxon>
        <taxon>Euarchontoglires</taxon>
        <taxon>Glires</taxon>
        <taxon>Rodentia</taxon>
        <taxon>Sciuromorpha</taxon>
        <taxon>Sciuridae</taxon>
        <taxon>Xerinae</taxon>
        <taxon>Marmotini</taxon>
        <taxon>Marmota</taxon>
    </lineage>
</organism>
<dbReference type="Gene3D" id="3.40.50.300">
    <property type="entry name" value="P-loop containing nucleotide triphosphate hydrolases"/>
    <property type="match status" value="1"/>
</dbReference>
<feature type="domain" description="Guanylate kinase-like" evidence="4">
    <location>
        <begin position="1"/>
        <end position="63"/>
    </location>
</feature>
<dbReference type="PANTHER" id="PTHR23117:SF13">
    <property type="entry name" value="GUANYLATE KINASE"/>
    <property type="match status" value="1"/>
</dbReference>
<comment type="caution">
    <text evidence="5">The sequence shown here is derived from an EMBL/GenBank/DDBJ whole genome shotgun (WGS) entry which is preliminary data.</text>
</comment>
<name>A0A5E4CMH3_MARMO</name>
<reference evidence="5" key="1">
    <citation type="submission" date="2019-04" db="EMBL/GenBank/DDBJ databases">
        <authorList>
            <person name="Alioto T."/>
            <person name="Alioto T."/>
        </authorList>
    </citation>
    <scope>NUCLEOTIDE SEQUENCE [LARGE SCALE GENOMIC DNA]</scope>
</reference>
<evidence type="ECO:0000256" key="1">
    <source>
        <dbReference type="ARBA" id="ARBA00005790"/>
    </source>
</evidence>
<proteinExistence type="inferred from homology"/>
<dbReference type="InterPro" id="IPR027417">
    <property type="entry name" value="P-loop_NTPase"/>
</dbReference>
<dbReference type="SUPFAM" id="SSF52540">
    <property type="entry name" value="P-loop containing nucleoside triphosphate hydrolases"/>
    <property type="match status" value="1"/>
</dbReference>
<dbReference type="InterPro" id="IPR008145">
    <property type="entry name" value="GK/Ca_channel_bsu"/>
</dbReference>
<comment type="similarity">
    <text evidence="1">Belongs to the guanylate kinase family.</text>
</comment>
<dbReference type="Pfam" id="PF00625">
    <property type="entry name" value="Guanylate_kin"/>
    <property type="match status" value="1"/>
</dbReference>
<keyword evidence="2" id="KW-0808">Transferase</keyword>
<evidence type="ECO:0000313" key="5">
    <source>
        <dbReference type="EMBL" id="VTJ83035.1"/>
    </source>
</evidence>
<gene>
    <name evidence="5" type="ORF">MONAX_5E001384</name>
</gene>
<protein>
    <recommendedName>
        <fullName evidence="4">Guanylate kinase-like domain-containing protein</fullName>
    </recommendedName>
</protein>
<dbReference type="GO" id="GO:0005829">
    <property type="term" value="C:cytosol"/>
    <property type="evidence" value="ECO:0007669"/>
    <property type="project" value="TreeGrafter"/>
</dbReference>
<dbReference type="EMBL" id="CABDUW010001628">
    <property type="protein sequence ID" value="VTJ83035.1"/>
    <property type="molecule type" value="Genomic_DNA"/>
</dbReference>
<keyword evidence="6" id="KW-1185">Reference proteome</keyword>
<keyword evidence="3" id="KW-0418">Kinase</keyword>
<dbReference type="PROSITE" id="PS50052">
    <property type="entry name" value="GUANYLATE_KINASE_2"/>
    <property type="match status" value="1"/>
</dbReference>
<sequence>MGTSLNEFSGNLYGTSKAAVQGVQAMNRICVLEVDLQGMRNTKQTDLSPIYISMQLPSLDLEQ</sequence>
<evidence type="ECO:0000313" key="6">
    <source>
        <dbReference type="Proteomes" id="UP000335636"/>
    </source>
</evidence>
<evidence type="ECO:0000256" key="3">
    <source>
        <dbReference type="ARBA" id="ARBA00022777"/>
    </source>
</evidence>
<dbReference type="GO" id="GO:0004385">
    <property type="term" value="F:GMP kinase activity"/>
    <property type="evidence" value="ECO:0007669"/>
    <property type="project" value="TreeGrafter"/>
</dbReference>
<dbReference type="PANTHER" id="PTHR23117">
    <property type="entry name" value="GUANYLATE KINASE-RELATED"/>
    <property type="match status" value="1"/>
</dbReference>
<accession>A0A5E4CMH3</accession>
<dbReference type="InterPro" id="IPR008144">
    <property type="entry name" value="Guanylate_kin-like_dom"/>
</dbReference>
<dbReference type="AlphaFoldDB" id="A0A5E4CMH3"/>
<dbReference type="Proteomes" id="UP000335636">
    <property type="component" value="Unassembled WGS sequence"/>
</dbReference>
<evidence type="ECO:0000256" key="2">
    <source>
        <dbReference type="ARBA" id="ARBA00022679"/>
    </source>
</evidence>